<protein>
    <recommendedName>
        <fullName evidence="2">Glycosyl transferase family 1 domain-containing protein</fullName>
    </recommendedName>
</protein>
<dbReference type="Pfam" id="PF00534">
    <property type="entry name" value="Glycos_transf_1"/>
    <property type="match status" value="1"/>
</dbReference>
<evidence type="ECO:0000313" key="4">
    <source>
        <dbReference type="Proteomes" id="UP000282574"/>
    </source>
</evidence>
<dbReference type="GO" id="GO:0009103">
    <property type="term" value="P:lipopolysaccharide biosynthetic process"/>
    <property type="evidence" value="ECO:0007669"/>
    <property type="project" value="TreeGrafter"/>
</dbReference>
<dbReference type="Gene3D" id="3.40.50.2000">
    <property type="entry name" value="Glycogen Phosphorylase B"/>
    <property type="match status" value="2"/>
</dbReference>
<dbReference type="Proteomes" id="UP000282574">
    <property type="component" value="Unassembled WGS sequence"/>
</dbReference>
<dbReference type="InterPro" id="IPR001296">
    <property type="entry name" value="Glyco_trans_1"/>
</dbReference>
<comment type="caution">
    <text evidence="3">The sequence shown here is derived from an EMBL/GenBank/DDBJ whole genome shotgun (WGS) entry which is preliminary data.</text>
</comment>
<keyword evidence="4" id="KW-1185">Reference proteome</keyword>
<evidence type="ECO:0000256" key="1">
    <source>
        <dbReference type="ARBA" id="ARBA00022679"/>
    </source>
</evidence>
<dbReference type="PANTHER" id="PTHR46401:SF2">
    <property type="entry name" value="GLYCOSYLTRANSFERASE WBBK-RELATED"/>
    <property type="match status" value="1"/>
</dbReference>
<gene>
    <name evidence="3" type="ORF">DSM107010_64310</name>
</gene>
<reference evidence="3 4" key="1">
    <citation type="journal article" date="2019" name="Genome Biol. Evol.">
        <title>Day and night: Metabolic profiles and evolutionary relationships of six axenic non-marine cyanobacteria.</title>
        <authorList>
            <person name="Will S.E."/>
            <person name="Henke P."/>
            <person name="Boedeker C."/>
            <person name="Huang S."/>
            <person name="Brinkmann H."/>
            <person name="Rohde M."/>
            <person name="Jarek M."/>
            <person name="Friedl T."/>
            <person name="Seufert S."/>
            <person name="Schumacher M."/>
            <person name="Overmann J."/>
            <person name="Neumann-Schaal M."/>
            <person name="Petersen J."/>
        </authorList>
    </citation>
    <scope>NUCLEOTIDE SEQUENCE [LARGE SCALE GENOMIC DNA]</scope>
    <source>
        <strain evidence="3 4">SAG 39.79</strain>
    </source>
</reference>
<sequence length="259" mass="28801">MRLPWGESTAARYAHGIIVVSEELRSYFLRTYGRETVYIPNAPASYPKSDANFSYGNSLGLEQGRYLLFLGRLVPEKRPDLLIEAFQALKPSGWKLVFAGGVSDTRLYVSKLLNAIASDPNVVFAGELWGTQLAEIVRGAGLFVLPSDVEGLPLAMLEAMREGVPVVASNIPPHQQLVGETRGVLFQAGNLNSCIQRLDWAIAHPQKMRVMADKAQEYVKLNYNWDRIAAENIKLYEALSSSSKNSIVSKRKEFAIKRN</sequence>
<dbReference type="EMBL" id="RSCK01000119">
    <property type="protein sequence ID" value="RUT01927.1"/>
    <property type="molecule type" value="Genomic_DNA"/>
</dbReference>
<accession>A0AB37UAG9</accession>
<dbReference type="PANTHER" id="PTHR46401">
    <property type="entry name" value="GLYCOSYLTRANSFERASE WBBK-RELATED"/>
    <property type="match status" value="1"/>
</dbReference>
<dbReference type="AlphaFoldDB" id="A0AB37UAG9"/>
<evidence type="ECO:0000313" key="3">
    <source>
        <dbReference type="EMBL" id="RUT01927.1"/>
    </source>
</evidence>
<organism evidence="3 4">
    <name type="scientific">Chroococcidiopsis cubana SAG 39.79</name>
    <dbReference type="NCBI Taxonomy" id="388085"/>
    <lineage>
        <taxon>Bacteria</taxon>
        <taxon>Bacillati</taxon>
        <taxon>Cyanobacteriota</taxon>
        <taxon>Cyanophyceae</taxon>
        <taxon>Chroococcidiopsidales</taxon>
        <taxon>Chroococcidiopsidaceae</taxon>
        <taxon>Chroococcidiopsis</taxon>
    </lineage>
</organism>
<dbReference type="CDD" id="cd03801">
    <property type="entry name" value="GT4_PimA-like"/>
    <property type="match status" value="1"/>
</dbReference>
<evidence type="ECO:0000259" key="2">
    <source>
        <dbReference type="Pfam" id="PF00534"/>
    </source>
</evidence>
<name>A0AB37UAG9_9CYAN</name>
<dbReference type="SUPFAM" id="SSF53756">
    <property type="entry name" value="UDP-Glycosyltransferase/glycogen phosphorylase"/>
    <property type="match status" value="1"/>
</dbReference>
<proteinExistence type="predicted"/>
<feature type="domain" description="Glycosyl transferase family 1" evidence="2">
    <location>
        <begin position="62"/>
        <end position="217"/>
    </location>
</feature>
<dbReference type="GO" id="GO:0016757">
    <property type="term" value="F:glycosyltransferase activity"/>
    <property type="evidence" value="ECO:0007669"/>
    <property type="project" value="InterPro"/>
</dbReference>
<keyword evidence="1" id="KW-0808">Transferase</keyword>